<feature type="region of interest" description="Disordered" evidence="1">
    <location>
        <begin position="212"/>
        <end position="288"/>
    </location>
</feature>
<organism evidence="2 3">
    <name type="scientific">Leersia perrieri</name>
    <dbReference type="NCBI Taxonomy" id="77586"/>
    <lineage>
        <taxon>Eukaryota</taxon>
        <taxon>Viridiplantae</taxon>
        <taxon>Streptophyta</taxon>
        <taxon>Embryophyta</taxon>
        <taxon>Tracheophyta</taxon>
        <taxon>Spermatophyta</taxon>
        <taxon>Magnoliopsida</taxon>
        <taxon>Liliopsida</taxon>
        <taxon>Poales</taxon>
        <taxon>Poaceae</taxon>
        <taxon>BOP clade</taxon>
        <taxon>Oryzoideae</taxon>
        <taxon>Oryzeae</taxon>
        <taxon>Oryzinae</taxon>
        <taxon>Leersia</taxon>
    </lineage>
</organism>
<dbReference type="eggNOG" id="ENOG502R664">
    <property type="taxonomic scope" value="Eukaryota"/>
</dbReference>
<accession>A0A0D9VSM7</accession>
<reference evidence="2" key="3">
    <citation type="submission" date="2015-04" db="UniProtKB">
        <authorList>
            <consortium name="EnsemblPlants"/>
        </authorList>
    </citation>
    <scope>IDENTIFICATION</scope>
</reference>
<dbReference type="Gramene" id="LPERR03G11370.1">
    <property type="protein sequence ID" value="LPERR03G11370.1"/>
    <property type="gene ID" value="LPERR03G11370"/>
</dbReference>
<reference evidence="2 3" key="1">
    <citation type="submission" date="2012-08" db="EMBL/GenBank/DDBJ databases">
        <title>Oryza genome evolution.</title>
        <authorList>
            <person name="Wing R.A."/>
        </authorList>
    </citation>
    <scope>NUCLEOTIDE SEQUENCE</scope>
</reference>
<reference evidence="3" key="2">
    <citation type="submission" date="2013-12" db="EMBL/GenBank/DDBJ databases">
        <authorList>
            <person name="Yu Y."/>
            <person name="Lee S."/>
            <person name="de Baynast K."/>
            <person name="Wissotski M."/>
            <person name="Liu L."/>
            <person name="Talag J."/>
            <person name="Goicoechea J."/>
            <person name="Angelova A."/>
            <person name="Jetty R."/>
            <person name="Kudrna D."/>
            <person name="Golser W."/>
            <person name="Rivera L."/>
            <person name="Zhang J."/>
            <person name="Wing R."/>
        </authorList>
    </citation>
    <scope>NUCLEOTIDE SEQUENCE</scope>
</reference>
<sequence length="330" mass="37137">MLGCFSRSARGPSPPADESYAEAEVQNTRSTTIKRHRRRPIMEAGSTQPCNPLASAVSRYRVDVALAEALAYEFERRRWFGRHTRRLVGEPKGRARRAPDTSTPRATVDPLVSVTEEENAPAPAVAVVEKERTWFFPPGGYNTQCKPPARITFADRCGAGSLEAFLESVVASRGDGGSASRGVHGKRWEEIVEAKARRQRYLRDYCPFRRDDDDDEVTSVPAAPDEKKTEDDDDEQQQGETTEEETELVVDHAVVEQPANCPAESEGRDDAKGVRDEQARPVRGTDEHRMMRQEFLKSYSLAKKKRTVGQKAQRLSAWRRLIPRRKTAQI</sequence>
<dbReference type="AlphaFoldDB" id="A0A0D9VSM7"/>
<dbReference type="Proteomes" id="UP000032180">
    <property type="component" value="Chromosome 3"/>
</dbReference>
<protein>
    <submittedName>
        <fullName evidence="2">Uncharacterized protein</fullName>
    </submittedName>
</protein>
<dbReference type="EnsemblPlants" id="LPERR03G11370.1">
    <property type="protein sequence ID" value="LPERR03G11370.1"/>
    <property type="gene ID" value="LPERR03G11370"/>
</dbReference>
<feature type="compositionally biased region" description="Basic and acidic residues" evidence="1">
    <location>
        <begin position="265"/>
        <end position="288"/>
    </location>
</feature>
<feature type="region of interest" description="Disordered" evidence="1">
    <location>
        <begin position="1"/>
        <end position="34"/>
    </location>
</feature>
<dbReference type="HOGENOM" id="CLU_842982_0_0_1"/>
<keyword evidence="3" id="KW-1185">Reference proteome</keyword>
<name>A0A0D9VSM7_9ORYZ</name>
<evidence type="ECO:0000256" key="1">
    <source>
        <dbReference type="SAM" id="MobiDB-lite"/>
    </source>
</evidence>
<evidence type="ECO:0000313" key="2">
    <source>
        <dbReference type="EnsemblPlants" id="LPERR03G11370.1"/>
    </source>
</evidence>
<evidence type="ECO:0000313" key="3">
    <source>
        <dbReference type="Proteomes" id="UP000032180"/>
    </source>
</evidence>
<proteinExistence type="predicted"/>
<feature type="compositionally biased region" description="Acidic residues" evidence="1">
    <location>
        <begin position="231"/>
        <end position="248"/>
    </location>
</feature>